<dbReference type="GO" id="GO:0016747">
    <property type="term" value="F:acyltransferase activity, transferring groups other than amino-acyl groups"/>
    <property type="evidence" value="ECO:0007669"/>
    <property type="project" value="InterPro"/>
</dbReference>
<evidence type="ECO:0000313" key="5">
    <source>
        <dbReference type="Proteomes" id="UP000198418"/>
    </source>
</evidence>
<dbReference type="PROSITE" id="PS51186">
    <property type="entry name" value="GNAT"/>
    <property type="match status" value="1"/>
</dbReference>
<keyword evidence="5" id="KW-1185">Reference proteome</keyword>
<dbReference type="EMBL" id="FYDG01000005">
    <property type="protein sequence ID" value="SNB73493.1"/>
    <property type="molecule type" value="Genomic_DNA"/>
</dbReference>
<accession>A0A212RM98</accession>
<sequence length="172" mass="19288">MSQALITIRRAIPGDADHIAAVHDAAWREAYRGVIPGEELERLIARRGPTWWRRAVLQGSRLLVLSMHGRVGGYVSYGRNRAPSLDYDGEIFELYLAPEYQGLGFGRRLFLAGRQDLAVNGLDRTLVWSLADNARALDFYRRLGGREIRRASELFAGLRLGRVAFGFESPCG</sequence>
<dbReference type="OrthoDB" id="9799154at2"/>
<evidence type="ECO:0000259" key="3">
    <source>
        <dbReference type="PROSITE" id="PS51186"/>
    </source>
</evidence>
<dbReference type="PANTHER" id="PTHR43877">
    <property type="entry name" value="AMINOALKYLPHOSPHONATE N-ACETYLTRANSFERASE-RELATED-RELATED"/>
    <property type="match status" value="1"/>
</dbReference>
<keyword evidence="2" id="KW-0012">Acyltransferase</keyword>
<dbReference type="InterPro" id="IPR016181">
    <property type="entry name" value="Acyl_CoA_acyltransferase"/>
</dbReference>
<name>A0A212RM98_RHOAC</name>
<dbReference type="Gene3D" id="3.40.630.30">
    <property type="match status" value="1"/>
</dbReference>
<reference evidence="5" key="1">
    <citation type="submission" date="2017-06" db="EMBL/GenBank/DDBJ databases">
        <authorList>
            <person name="Varghese N."/>
            <person name="Submissions S."/>
        </authorList>
    </citation>
    <scope>NUCLEOTIDE SEQUENCE [LARGE SCALE GENOMIC DNA]</scope>
    <source>
        <strain evidence="5">DSM 137</strain>
    </source>
</reference>
<dbReference type="CDD" id="cd04301">
    <property type="entry name" value="NAT_SF"/>
    <property type="match status" value="1"/>
</dbReference>
<dbReference type="RefSeq" id="WP_088520929.1">
    <property type="nucleotide sequence ID" value="NZ_FYDG01000005.1"/>
</dbReference>
<evidence type="ECO:0000313" key="4">
    <source>
        <dbReference type="EMBL" id="SNB73493.1"/>
    </source>
</evidence>
<keyword evidence="4" id="KW-0689">Ribosomal protein</keyword>
<dbReference type="AlphaFoldDB" id="A0A212RM98"/>
<organism evidence="4 5">
    <name type="scientific">Rhodoblastus acidophilus</name>
    <name type="common">Rhodopseudomonas acidophila</name>
    <dbReference type="NCBI Taxonomy" id="1074"/>
    <lineage>
        <taxon>Bacteria</taxon>
        <taxon>Pseudomonadati</taxon>
        <taxon>Pseudomonadota</taxon>
        <taxon>Alphaproteobacteria</taxon>
        <taxon>Hyphomicrobiales</taxon>
        <taxon>Rhodoblastaceae</taxon>
        <taxon>Rhodoblastus</taxon>
    </lineage>
</organism>
<dbReference type="InterPro" id="IPR000182">
    <property type="entry name" value="GNAT_dom"/>
</dbReference>
<dbReference type="Proteomes" id="UP000198418">
    <property type="component" value="Unassembled WGS sequence"/>
</dbReference>
<keyword evidence="1" id="KW-0808">Transferase</keyword>
<keyword evidence="4" id="KW-0687">Ribonucleoprotein</keyword>
<dbReference type="SUPFAM" id="SSF55729">
    <property type="entry name" value="Acyl-CoA N-acyltransferases (Nat)"/>
    <property type="match status" value="1"/>
</dbReference>
<evidence type="ECO:0000256" key="1">
    <source>
        <dbReference type="ARBA" id="ARBA00022679"/>
    </source>
</evidence>
<proteinExistence type="predicted"/>
<gene>
    <name evidence="4" type="ORF">SAMN06265338_105157</name>
</gene>
<dbReference type="Pfam" id="PF00583">
    <property type="entry name" value="Acetyltransf_1"/>
    <property type="match status" value="1"/>
</dbReference>
<protein>
    <submittedName>
        <fullName evidence="4">Ribosomal protein S18 acetylase RimI</fullName>
    </submittedName>
</protein>
<evidence type="ECO:0000256" key="2">
    <source>
        <dbReference type="ARBA" id="ARBA00023315"/>
    </source>
</evidence>
<dbReference type="InterPro" id="IPR050832">
    <property type="entry name" value="Bact_Acetyltransf"/>
</dbReference>
<dbReference type="GO" id="GO:0005840">
    <property type="term" value="C:ribosome"/>
    <property type="evidence" value="ECO:0007669"/>
    <property type="project" value="UniProtKB-KW"/>
</dbReference>
<feature type="domain" description="N-acetyltransferase" evidence="3">
    <location>
        <begin position="6"/>
        <end position="172"/>
    </location>
</feature>